<protein>
    <submittedName>
        <fullName evidence="1">Uncharacterized protein</fullName>
    </submittedName>
</protein>
<dbReference type="EMBL" id="JANBUK010003298">
    <property type="protein sequence ID" value="KAJ2768096.1"/>
    <property type="molecule type" value="Genomic_DNA"/>
</dbReference>
<evidence type="ECO:0000313" key="1">
    <source>
        <dbReference type="EMBL" id="KAJ2768096.1"/>
    </source>
</evidence>
<reference evidence="1" key="1">
    <citation type="submission" date="2022-07" db="EMBL/GenBank/DDBJ databases">
        <title>Phylogenomic reconstructions and comparative analyses of Kickxellomycotina fungi.</title>
        <authorList>
            <person name="Reynolds N.K."/>
            <person name="Stajich J.E."/>
            <person name="Barry K."/>
            <person name="Grigoriev I.V."/>
            <person name="Crous P."/>
            <person name="Smith M.E."/>
        </authorList>
    </citation>
    <scope>NUCLEOTIDE SEQUENCE</scope>
    <source>
        <strain evidence="1">BCRC 34191</strain>
    </source>
</reference>
<dbReference type="Proteomes" id="UP001140066">
    <property type="component" value="Unassembled WGS sequence"/>
</dbReference>
<keyword evidence="2" id="KW-1185">Reference proteome</keyword>
<comment type="caution">
    <text evidence="1">The sequence shown here is derived from an EMBL/GenBank/DDBJ whole genome shotgun (WGS) entry which is preliminary data.</text>
</comment>
<feature type="non-terminal residue" evidence="1">
    <location>
        <position position="407"/>
    </location>
</feature>
<name>A0ACC1JVG7_9FUNG</name>
<evidence type="ECO:0000313" key="2">
    <source>
        <dbReference type="Proteomes" id="UP001140066"/>
    </source>
</evidence>
<gene>
    <name evidence="1" type="ORF">GGI18_005660</name>
</gene>
<organism evidence="1 2">
    <name type="scientific">Coemansia linderi</name>
    <dbReference type="NCBI Taxonomy" id="2663919"/>
    <lineage>
        <taxon>Eukaryota</taxon>
        <taxon>Fungi</taxon>
        <taxon>Fungi incertae sedis</taxon>
        <taxon>Zoopagomycota</taxon>
        <taxon>Kickxellomycotina</taxon>
        <taxon>Kickxellomycetes</taxon>
        <taxon>Kickxellales</taxon>
        <taxon>Kickxellaceae</taxon>
        <taxon>Coemansia</taxon>
    </lineage>
</organism>
<proteinExistence type="predicted"/>
<accession>A0ACC1JVG7</accession>
<sequence length="407" mass="44469">MSRQLIVHISALRDYLSLYTKLYSEQGARGDGAGPLQRVFRYIDPIACQPVLIAPLLFEWDLLADVDDGCRSSLPLIALAHLLRLASSIASLRLSLLPFFVCALKHPDCPPKLTLALILQAIPSLASTHDAFATVRIVSVVSGLWKYSSNTLSSANASTPLVRRRMRCLAIRAWGNVVIHNPRVWRDLKPVVVQFVESIKAVQTKAREPEYEWAVLITVRDLVTRAPDRYADQVLPLVYSLLNFALGSLSASSTALLVDIACICVESDMASVRSVWTTIVSKPAMLWLSHSDRAGDAAAPVLECLARFFKLVATHGEASDTYAAFRQQILREYVSPMCANLTSGIAEPTQHANGNVADGVFSATKPRTRDLFLSALAAYPTEELLPLIAAGTPSQAVHQLLAQQTAQ</sequence>